<keyword evidence="5 8" id="KW-1133">Transmembrane helix</keyword>
<name>A0A558HNG6_9GAMM</name>
<keyword evidence="6 8" id="KW-0472">Membrane</keyword>
<protein>
    <submittedName>
        <fullName evidence="9">Aquaporin family protein</fullName>
    </submittedName>
</protein>
<evidence type="ECO:0000256" key="5">
    <source>
        <dbReference type="ARBA" id="ARBA00022989"/>
    </source>
</evidence>
<dbReference type="InterPro" id="IPR050363">
    <property type="entry name" value="MIP/Aquaporin"/>
</dbReference>
<accession>A0A558HNG6</accession>
<keyword evidence="10" id="KW-1185">Reference proteome</keyword>
<feature type="transmembrane region" description="Helical" evidence="8">
    <location>
        <begin position="6"/>
        <end position="29"/>
    </location>
</feature>
<dbReference type="Proteomes" id="UP000319941">
    <property type="component" value="Unassembled WGS sequence"/>
</dbReference>
<dbReference type="EMBL" id="VNFH01000005">
    <property type="protein sequence ID" value="TVU70647.1"/>
    <property type="molecule type" value="Genomic_DNA"/>
</dbReference>
<evidence type="ECO:0000256" key="8">
    <source>
        <dbReference type="SAM" id="Phobius"/>
    </source>
</evidence>
<dbReference type="InterPro" id="IPR000425">
    <property type="entry name" value="MIP"/>
</dbReference>
<feature type="transmembrane region" description="Helical" evidence="8">
    <location>
        <begin position="143"/>
        <end position="163"/>
    </location>
</feature>
<feature type="transmembrane region" description="Helical" evidence="8">
    <location>
        <begin position="87"/>
        <end position="109"/>
    </location>
</feature>
<gene>
    <name evidence="9" type="ORF">FQP86_08470</name>
</gene>
<feature type="transmembrane region" description="Helical" evidence="8">
    <location>
        <begin position="169"/>
        <end position="190"/>
    </location>
</feature>
<organism evidence="9 10">
    <name type="scientific">Cobetia crustatorum</name>
    <dbReference type="NCBI Taxonomy" id="553385"/>
    <lineage>
        <taxon>Bacteria</taxon>
        <taxon>Pseudomonadati</taxon>
        <taxon>Pseudomonadota</taxon>
        <taxon>Gammaproteobacteria</taxon>
        <taxon>Oceanospirillales</taxon>
        <taxon>Halomonadaceae</taxon>
        <taxon>Cobetia</taxon>
    </lineage>
</organism>
<dbReference type="GO" id="GO:0015254">
    <property type="term" value="F:glycerol channel activity"/>
    <property type="evidence" value="ECO:0007669"/>
    <property type="project" value="TreeGrafter"/>
</dbReference>
<dbReference type="InterPro" id="IPR023271">
    <property type="entry name" value="Aquaporin-like"/>
</dbReference>
<feature type="transmembrane region" description="Helical" evidence="8">
    <location>
        <begin position="217"/>
        <end position="239"/>
    </location>
</feature>
<dbReference type="AlphaFoldDB" id="A0A558HNG6"/>
<comment type="similarity">
    <text evidence="2 7">Belongs to the MIP/aquaporin (TC 1.A.8) family.</text>
</comment>
<dbReference type="PRINTS" id="PR00783">
    <property type="entry name" value="MINTRINSICP"/>
</dbReference>
<comment type="caution">
    <text evidence="9">The sequence shown here is derived from an EMBL/GenBank/DDBJ whole genome shotgun (WGS) entry which is preliminary data.</text>
</comment>
<evidence type="ECO:0000256" key="2">
    <source>
        <dbReference type="ARBA" id="ARBA00006175"/>
    </source>
</evidence>
<dbReference type="STRING" id="553385.GCA_000591415_03740"/>
<evidence type="ECO:0000313" key="9">
    <source>
        <dbReference type="EMBL" id="TVU70647.1"/>
    </source>
</evidence>
<comment type="subcellular location">
    <subcellularLocation>
        <location evidence="1">Membrane</location>
        <topology evidence="1">Multi-pass membrane protein</topology>
    </subcellularLocation>
</comment>
<dbReference type="SUPFAM" id="SSF81338">
    <property type="entry name" value="Aquaporin-like"/>
    <property type="match status" value="1"/>
</dbReference>
<dbReference type="Pfam" id="PF00230">
    <property type="entry name" value="MIP"/>
    <property type="match status" value="1"/>
</dbReference>
<reference evidence="9 10" key="1">
    <citation type="submission" date="2019-07" db="EMBL/GenBank/DDBJ databases">
        <title>Diversity of Bacteria from Kongsfjorden, Arctic.</title>
        <authorList>
            <person name="Yu Y."/>
        </authorList>
    </citation>
    <scope>NUCLEOTIDE SEQUENCE [LARGE SCALE GENOMIC DNA]</scope>
    <source>
        <strain evidence="9 10">SM1923</strain>
    </source>
</reference>
<dbReference type="RefSeq" id="WP_024953439.1">
    <property type="nucleotide sequence ID" value="NZ_CAWOWR010000107.1"/>
</dbReference>
<dbReference type="PANTHER" id="PTHR43829:SF9">
    <property type="entry name" value="AQUAPORIN-9"/>
    <property type="match status" value="1"/>
</dbReference>
<evidence type="ECO:0000256" key="7">
    <source>
        <dbReference type="RuleBase" id="RU000477"/>
    </source>
</evidence>
<keyword evidence="3 7" id="KW-0813">Transport</keyword>
<dbReference type="Gene3D" id="1.20.1080.10">
    <property type="entry name" value="Glycerol uptake facilitator protein"/>
    <property type="match status" value="1"/>
</dbReference>
<keyword evidence="4 7" id="KW-0812">Transmembrane</keyword>
<dbReference type="GO" id="GO:0005886">
    <property type="term" value="C:plasma membrane"/>
    <property type="evidence" value="ECO:0007669"/>
    <property type="project" value="TreeGrafter"/>
</dbReference>
<sequence>MWTEVMTGEFLGCLFLILFGGGVVANVLLTDTKGNGSGWIVITTGWGFAVMIGVFVAISTGSPQADINPAVTLAKYLLGVHADLLEVARLVVAQMLGCFTGAVLVWLAYLPHWKRTGDVGLKRAVFCTDPAIECRLGNMLSEVIGTVVLIFGIGAIAGAGTISPGLLPYLVGMLVWAIGLSLGGTTGYAINPARDLGPRIAHSLLPIHGKGSSGWGYAWVPIVGPLMGALIAAAMWHLLL</sequence>
<evidence type="ECO:0000256" key="6">
    <source>
        <dbReference type="ARBA" id="ARBA00023136"/>
    </source>
</evidence>
<dbReference type="OrthoDB" id="9807293at2"/>
<proteinExistence type="inferred from homology"/>
<evidence type="ECO:0000256" key="4">
    <source>
        <dbReference type="ARBA" id="ARBA00022692"/>
    </source>
</evidence>
<evidence type="ECO:0000256" key="3">
    <source>
        <dbReference type="ARBA" id="ARBA00022448"/>
    </source>
</evidence>
<evidence type="ECO:0000256" key="1">
    <source>
        <dbReference type="ARBA" id="ARBA00004141"/>
    </source>
</evidence>
<feature type="transmembrane region" description="Helical" evidence="8">
    <location>
        <begin position="36"/>
        <end position="58"/>
    </location>
</feature>
<evidence type="ECO:0000313" key="10">
    <source>
        <dbReference type="Proteomes" id="UP000319941"/>
    </source>
</evidence>
<dbReference type="PANTHER" id="PTHR43829">
    <property type="entry name" value="AQUAPORIN OR AQUAGLYCEROPORIN RELATED"/>
    <property type="match status" value="1"/>
</dbReference>